<dbReference type="GO" id="GO:0007169">
    <property type="term" value="P:cell surface receptor protein tyrosine kinase signaling pathway"/>
    <property type="evidence" value="ECO:0007669"/>
    <property type="project" value="TreeGrafter"/>
</dbReference>
<dbReference type="InterPro" id="IPR001245">
    <property type="entry name" value="Ser-Thr/Tyr_kinase_cat_dom"/>
</dbReference>
<dbReference type="GO" id="GO:0008284">
    <property type="term" value="P:positive regulation of cell population proliferation"/>
    <property type="evidence" value="ECO:0007669"/>
    <property type="project" value="TreeGrafter"/>
</dbReference>
<dbReference type="InterPro" id="IPR000719">
    <property type="entry name" value="Prot_kinase_dom"/>
</dbReference>
<dbReference type="Gene3D" id="1.10.510.10">
    <property type="entry name" value="Transferase(Phosphotransferase) domain 1"/>
    <property type="match status" value="1"/>
</dbReference>
<dbReference type="InterPro" id="IPR020635">
    <property type="entry name" value="Tyr_kinase_cat_dom"/>
</dbReference>
<protein>
    <submittedName>
        <fullName evidence="3">Protein kinase domain-containing protein</fullName>
    </submittedName>
</protein>
<dbReference type="SUPFAM" id="SSF56112">
    <property type="entry name" value="Protein kinase-like (PK-like)"/>
    <property type="match status" value="1"/>
</dbReference>
<dbReference type="InterPro" id="IPR011009">
    <property type="entry name" value="Kinase-like_dom_sf"/>
</dbReference>
<dbReference type="InterPro" id="IPR050122">
    <property type="entry name" value="RTK"/>
</dbReference>
<dbReference type="PRINTS" id="PR00109">
    <property type="entry name" value="TYRKINASE"/>
</dbReference>
<proteinExistence type="predicted"/>
<evidence type="ECO:0000313" key="2">
    <source>
        <dbReference type="Proteomes" id="UP000887540"/>
    </source>
</evidence>
<evidence type="ECO:0000259" key="1">
    <source>
        <dbReference type="PROSITE" id="PS50011"/>
    </source>
</evidence>
<dbReference type="PROSITE" id="PS00109">
    <property type="entry name" value="PROTEIN_KINASE_TYR"/>
    <property type="match status" value="1"/>
</dbReference>
<name>A0A914CKT2_9BILA</name>
<reference evidence="3" key="1">
    <citation type="submission" date="2022-11" db="UniProtKB">
        <authorList>
            <consortium name="WormBaseParasite"/>
        </authorList>
    </citation>
    <scope>IDENTIFICATION</scope>
</reference>
<dbReference type="GO" id="GO:0043066">
    <property type="term" value="P:negative regulation of apoptotic process"/>
    <property type="evidence" value="ECO:0007669"/>
    <property type="project" value="TreeGrafter"/>
</dbReference>
<dbReference type="AlphaFoldDB" id="A0A914CKT2"/>
<dbReference type="GO" id="GO:0009925">
    <property type="term" value="C:basal plasma membrane"/>
    <property type="evidence" value="ECO:0007669"/>
    <property type="project" value="TreeGrafter"/>
</dbReference>
<dbReference type="PANTHER" id="PTHR24416">
    <property type="entry name" value="TYROSINE-PROTEIN KINASE RECEPTOR"/>
    <property type="match status" value="1"/>
</dbReference>
<feature type="domain" description="Protein kinase" evidence="1">
    <location>
        <begin position="1"/>
        <end position="305"/>
    </location>
</feature>
<dbReference type="SMART" id="SM00219">
    <property type="entry name" value="TyrKc"/>
    <property type="match status" value="1"/>
</dbReference>
<dbReference type="GO" id="GO:0005524">
    <property type="term" value="F:ATP binding"/>
    <property type="evidence" value="ECO:0007669"/>
    <property type="project" value="InterPro"/>
</dbReference>
<dbReference type="GO" id="GO:0043235">
    <property type="term" value="C:receptor complex"/>
    <property type="evidence" value="ECO:0007669"/>
    <property type="project" value="TreeGrafter"/>
</dbReference>
<dbReference type="PANTHER" id="PTHR24416:SF566">
    <property type="entry name" value="EPIDERMAL GROWTH FACTOR RECEPTOR"/>
    <property type="match status" value="1"/>
</dbReference>
<dbReference type="GO" id="GO:0022008">
    <property type="term" value="P:neurogenesis"/>
    <property type="evidence" value="ECO:0007669"/>
    <property type="project" value="TreeGrafter"/>
</dbReference>
<dbReference type="GO" id="GO:0004714">
    <property type="term" value="F:transmembrane receptor protein tyrosine kinase activity"/>
    <property type="evidence" value="ECO:0007669"/>
    <property type="project" value="TreeGrafter"/>
</dbReference>
<dbReference type="PROSITE" id="PS50011">
    <property type="entry name" value="PROTEIN_KINASE_DOM"/>
    <property type="match status" value="1"/>
</dbReference>
<dbReference type="Pfam" id="PF07714">
    <property type="entry name" value="PK_Tyr_Ser-Thr"/>
    <property type="match status" value="1"/>
</dbReference>
<dbReference type="Proteomes" id="UP000887540">
    <property type="component" value="Unplaced"/>
</dbReference>
<dbReference type="InterPro" id="IPR008266">
    <property type="entry name" value="Tyr_kinase_AS"/>
</dbReference>
<organism evidence="2 3">
    <name type="scientific">Acrobeloides nanus</name>
    <dbReference type="NCBI Taxonomy" id="290746"/>
    <lineage>
        <taxon>Eukaryota</taxon>
        <taxon>Metazoa</taxon>
        <taxon>Ecdysozoa</taxon>
        <taxon>Nematoda</taxon>
        <taxon>Chromadorea</taxon>
        <taxon>Rhabditida</taxon>
        <taxon>Tylenchina</taxon>
        <taxon>Cephalobomorpha</taxon>
        <taxon>Cephaloboidea</taxon>
        <taxon>Cephalobidae</taxon>
        <taxon>Acrobeloides</taxon>
    </lineage>
</organism>
<evidence type="ECO:0000313" key="3">
    <source>
        <dbReference type="WBParaSite" id="ACRNAN_scaffold11700.g24451.t1"/>
    </source>
</evidence>
<keyword evidence="2" id="KW-1185">Reference proteome</keyword>
<dbReference type="WBParaSite" id="ACRNAN_scaffold11700.g24451.t1">
    <property type="protein sequence ID" value="ACRNAN_scaffold11700.g24451.t1"/>
    <property type="gene ID" value="ACRNAN_scaffold11700.g24451"/>
</dbReference>
<sequence>MKVFNKYCLMECSQNYIAVRNKININLECINEWQCWKNYTGKIEGNVCVTTCNWICWHWLTQSFKYFFQVAIKDINPDIVKCEETFLNEANVMASLKHENLTKLVGVCVANGIKIITLLRPFGSLNTFLKNNQYGMFVGPYEQMLYCYQISKAMAYLTSQKIVHRDLASRNVLVYKLHHIEVSDFGLARMVDLRDESGQVQVIPTFWAAMECLEKAHTESIYNERTDVWSFGVTCWEILTRTKVLPYEDVWHDQKRIYILNTREKMTGQIEEVSKVLYEALKNGKRLCQPKNCVETLWTTILSCW</sequence>
<accession>A0A914CKT2</accession>